<dbReference type="Proteomes" id="UP000281406">
    <property type="component" value="Unassembled WGS sequence"/>
</dbReference>
<name>A0A3N0XZK6_ANAGA</name>
<dbReference type="EMBL" id="RJVU01057109">
    <property type="protein sequence ID" value="ROK35791.1"/>
    <property type="molecule type" value="Genomic_DNA"/>
</dbReference>
<accession>A0A3N0XZK6</accession>
<protein>
    <submittedName>
        <fullName evidence="1">Uncharacterized protein</fullName>
    </submittedName>
</protein>
<comment type="caution">
    <text evidence="1">The sequence shown here is derived from an EMBL/GenBank/DDBJ whole genome shotgun (WGS) entry which is preliminary data.</text>
</comment>
<keyword evidence="2" id="KW-1185">Reference proteome</keyword>
<evidence type="ECO:0000313" key="1">
    <source>
        <dbReference type="EMBL" id="ROK35791.1"/>
    </source>
</evidence>
<evidence type="ECO:0000313" key="2">
    <source>
        <dbReference type="Proteomes" id="UP000281406"/>
    </source>
</evidence>
<organism evidence="1 2">
    <name type="scientific">Anabarilius grahami</name>
    <name type="common">Kanglang fish</name>
    <name type="synonym">Barilius grahami</name>
    <dbReference type="NCBI Taxonomy" id="495550"/>
    <lineage>
        <taxon>Eukaryota</taxon>
        <taxon>Metazoa</taxon>
        <taxon>Chordata</taxon>
        <taxon>Craniata</taxon>
        <taxon>Vertebrata</taxon>
        <taxon>Euteleostomi</taxon>
        <taxon>Actinopterygii</taxon>
        <taxon>Neopterygii</taxon>
        <taxon>Teleostei</taxon>
        <taxon>Ostariophysi</taxon>
        <taxon>Cypriniformes</taxon>
        <taxon>Xenocyprididae</taxon>
        <taxon>Xenocypridinae</taxon>
        <taxon>Xenocypridinae incertae sedis</taxon>
        <taxon>Anabarilius</taxon>
    </lineage>
</organism>
<gene>
    <name evidence="1" type="ORF">DPX16_17534</name>
</gene>
<proteinExistence type="predicted"/>
<reference evidence="1 2" key="1">
    <citation type="submission" date="2018-10" db="EMBL/GenBank/DDBJ databases">
        <title>Genome assembly for a Yunnan-Guizhou Plateau 3E fish, Anabarilius grahami (Regan), and its evolutionary and genetic applications.</title>
        <authorList>
            <person name="Jiang W."/>
        </authorList>
    </citation>
    <scope>NUCLEOTIDE SEQUENCE [LARGE SCALE GENOMIC DNA]</scope>
    <source>
        <strain evidence="1">AG-KIZ</strain>
        <tissue evidence="1">Muscle</tissue>
    </source>
</reference>
<sequence length="122" mass="14295">MLENLMQPKWRWSVMVFSLTLFKPESDTETLMERLRKKLQLLECNWTFLNVPVGQNQVPPYNEKPFHSDIHHNREERKDYCDCHKGLGPRGGNILEDVSTLPGERDVVRPSKHHGSHSGYRV</sequence>
<dbReference type="AlphaFoldDB" id="A0A3N0XZK6"/>